<proteinExistence type="predicted"/>
<organism evidence="1 2">
    <name type="scientific">Lutimaribacter pacificus</name>
    <dbReference type="NCBI Taxonomy" id="391948"/>
    <lineage>
        <taxon>Bacteria</taxon>
        <taxon>Pseudomonadati</taxon>
        <taxon>Pseudomonadota</taxon>
        <taxon>Alphaproteobacteria</taxon>
        <taxon>Rhodobacterales</taxon>
        <taxon>Roseobacteraceae</taxon>
        <taxon>Lutimaribacter</taxon>
    </lineage>
</organism>
<dbReference type="Pfam" id="PF20044">
    <property type="entry name" value="DUF6446"/>
    <property type="match status" value="1"/>
</dbReference>
<evidence type="ECO:0000313" key="2">
    <source>
        <dbReference type="Proteomes" id="UP000324252"/>
    </source>
</evidence>
<protein>
    <recommendedName>
        <fullName evidence="3">Histidine kinase</fullName>
    </recommendedName>
</protein>
<dbReference type="RefSeq" id="WP_149788921.1">
    <property type="nucleotide sequence ID" value="NZ_FNIO01000005.1"/>
</dbReference>
<evidence type="ECO:0000313" key="1">
    <source>
        <dbReference type="EMBL" id="SHK08552.1"/>
    </source>
</evidence>
<dbReference type="Proteomes" id="UP000324252">
    <property type="component" value="Unassembled WGS sequence"/>
</dbReference>
<keyword evidence="2" id="KW-1185">Reference proteome</keyword>
<gene>
    <name evidence="1" type="ORF">SAMN05444142_103202</name>
</gene>
<evidence type="ECO:0008006" key="3">
    <source>
        <dbReference type="Google" id="ProtNLM"/>
    </source>
</evidence>
<dbReference type="AlphaFoldDB" id="A0A1H0JNH4"/>
<dbReference type="InterPro" id="IPR045616">
    <property type="entry name" value="DUF6446"/>
</dbReference>
<name>A0A1H0JNH4_9RHOB</name>
<sequence length="174" mass="18931">MGKFLAGMIVICALAAGIGIYYLQIYAFYEPVAATGSDDVQMTVMATGQPEPILYEDFQAIDATSSPIRYRACFTTTMSQAMMSETYQPYDNAVPLEAPGWFDCFDAGEIGTALTDGQALAFMGTENITYGVDRIVAILPDGRGFVWHQINHCGELVFDGQPTPEDCPEPPESN</sequence>
<reference evidence="1 2" key="1">
    <citation type="submission" date="2016-11" db="EMBL/GenBank/DDBJ databases">
        <authorList>
            <person name="Varghese N."/>
            <person name="Submissions S."/>
        </authorList>
    </citation>
    <scope>NUCLEOTIDE SEQUENCE [LARGE SCALE GENOMIC DNA]</scope>
    <source>
        <strain evidence="1 2">DSM 29620</strain>
    </source>
</reference>
<dbReference type="EMBL" id="FQZZ01000003">
    <property type="protein sequence ID" value="SHK08552.1"/>
    <property type="molecule type" value="Genomic_DNA"/>
</dbReference>
<dbReference type="OrthoDB" id="7819947at2"/>
<accession>A0A1H0JNH4</accession>